<evidence type="ECO:0000313" key="17">
    <source>
        <dbReference type="EMBL" id="KAJ7371309.1"/>
    </source>
</evidence>
<dbReference type="AlphaFoldDB" id="A0A9X0CRY7"/>
<dbReference type="SMART" id="SM00523">
    <property type="entry name" value="DWA"/>
    <property type="match status" value="2"/>
</dbReference>
<evidence type="ECO:0000259" key="14">
    <source>
        <dbReference type="PROSITE" id="PS50016"/>
    </source>
</evidence>
<dbReference type="Gene3D" id="3.90.520.10">
    <property type="entry name" value="SMAD MH1 domain"/>
    <property type="match status" value="2"/>
</dbReference>
<dbReference type="EMBL" id="MU826849">
    <property type="protein sequence ID" value="KAJ7371309.1"/>
    <property type="molecule type" value="Genomic_DNA"/>
</dbReference>
<dbReference type="PROSITE" id="PS51805">
    <property type="entry name" value="EPHD"/>
    <property type="match status" value="1"/>
</dbReference>
<dbReference type="InterPro" id="IPR013019">
    <property type="entry name" value="MAD_homology_MH1"/>
</dbReference>
<feature type="compositionally biased region" description="Polar residues" evidence="13">
    <location>
        <begin position="191"/>
        <end position="201"/>
    </location>
</feature>
<dbReference type="Proteomes" id="UP001163046">
    <property type="component" value="Unassembled WGS sequence"/>
</dbReference>
<feature type="region of interest" description="Disordered" evidence="13">
    <location>
        <begin position="546"/>
        <end position="591"/>
    </location>
</feature>
<evidence type="ECO:0000259" key="16">
    <source>
        <dbReference type="PROSITE" id="PS51805"/>
    </source>
</evidence>
<dbReference type="InterPro" id="IPR013790">
    <property type="entry name" value="Dwarfin"/>
</dbReference>
<dbReference type="InterPro" id="IPR019787">
    <property type="entry name" value="Znf_PHD-finger"/>
</dbReference>
<sequence length="968" mass="109775">MEKSLVQTASPKRGPSSADANLSIVLNLMCHTTCHRQGGETEKFAKRAIESLVKKLRKKSEELDSLITAITSKGSKSSKCVTIQRTLDGRLQVCERKGFPHVIYARLWRWPDIQKMEMKHLEFCRYGYDLKYESVCVNPYHYERIRSPAAATLSVKATSPNCDKCALSVLKESPPQPTTTYDQPKYLEAGPSNSLPGQSTDAESFSRRAIESLVKKLKKKFYELDSLIVAITSKGRQPSKCVTVQRTMDGRLQVGDKKDFPHVIYARLWRWPDVHKMEMRHKEFCQNGYDTKREKVCVNPYHYERVQPPDWFRASLYGSTHKSHGSSEVDNSHKSDEDTNGGSLSNENNLVEKNCFCTHSNSSQGRVQKRPAESQDASFFNSRLNRNADYDGDRTISTCSSVSSSSDSDEDIDIETDSPKRVKLSPSETSEKRSPVKVDERLNNSHSKPNCVSGRVRCALCNCANNSVLGQGDLICFGRISGFPRHSPSPQQQQNFASSAYQHPHYPTVSGSHPSHPSHGRRSPHDGEYQDQRQYPWTYRAEAANSTVHHGRPSHGDVPFRTRSPDGKSSAINNSANNRLTPSPQEDLSSVGFGEEPDLVDLCDMSGHIWVHERCAAWTLAAIATKSSVEFTVDLTNQILSKKCTFCGRFGASIVCEMSDCGRIYHYPCAMAARTYQDMKTMKLYCASHEDLIRRIAFCDRCHQGGELSQLLLCTRCNCHYHSYCCSPPVRATETVRAGWECAQCKSCQSCRHTSTKDKLLICRSCDKGYHPLCTVPVANSTEKLSWKCETCRQCRQCGTKKTSRWHIDYTLCDKCYQNKHKMNRCPMCNEEQGNHKVIQCNSCSRWIHTICDNITDDIYRKLERDTSIIYVCKICREEVEAIKKECRREIKTDPVELEEVSPVTAMVLSQEIYKGQNTRHSSVVTTSTATTPMSATWMTSEPVQWSRLRMTYSFEYFIMKQYGKVLL</sequence>
<dbReference type="GO" id="GO:0030509">
    <property type="term" value="P:BMP signaling pathway"/>
    <property type="evidence" value="ECO:0007669"/>
    <property type="project" value="TreeGrafter"/>
</dbReference>
<feature type="compositionally biased region" description="Basic and acidic residues" evidence="13">
    <location>
        <begin position="554"/>
        <end position="566"/>
    </location>
</feature>
<dbReference type="GO" id="GO:0071144">
    <property type="term" value="C:heteromeric SMAD protein complex"/>
    <property type="evidence" value="ECO:0007669"/>
    <property type="project" value="TreeGrafter"/>
</dbReference>
<evidence type="ECO:0000256" key="6">
    <source>
        <dbReference type="ARBA" id="ARBA00022771"/>
    </source>
</evidence>
<keyword evidence="11" id="KW-0539">Nucleus</keyword>
<dbReference type="PROSITE" id="PS50016">
    <property type="entry name" value="ZF_PHD_2"/>
    <property type="match status" value="2"/>
</dbReference>
<dbReference type="OrthoDB" id="308383at2759"/>
<feature type="region of interest" description="Disordered" evidence="13">
    <location>
        <begin position="322"/>
        <end position="346"/>
    </location>
</feature>
<dbReference type="GO" id="GO:0009653">
    <property type="term" value="P:anatomical structure morphogenesis"/>
    <property type="evidence" value="ECO:0007669"/>
    <property type="project" value="TreeGrafter"/>
</dbReference>
<feature type="region of interest" description="Disordered" evidence="13">
    <location>
        <begin position="173"/>
        <end position="201"/>
    </location>
</feature>
<organism evidence="17 18">
    <name type="scientific">Desmophyllum pertusum</name>
    <dbReference type="NCBI Taxonomy" id="174260"/>
    <lineage>
        <taxon>Eukaryota</taxon>
        <taxon>Metazoa</taxon>
        <taxon>Cnidaria</taxon>
        <taxon>Anthozoa</taxon>
        <taxon>Hexacorallia</taxon>
        <taxon>Scleractinia</taxon>
        <taxon>Caryophylliina</taxon>
        <taxon>Caryophylliidae</taxon>
        <taxon>Desmophyllum</taxon>
    </lineage>
</organism>
<dbReference type="Pfam" id="PF00628">
    <property type="entry name" value="PHD"/>
    <property type="match status" value="2"/>
</dbReference>
<dbReference type="InterPro" id="IPR003619">
    <property type="entry name" value="MAD_homology1_Dwarfin-type"/>
</dbReference>
<feature type="compositionally biased region" description="Basic and acidic residues" evidence="13">
    <location>
        <begin position="325"/>
        <end position="337"/>
    </location>
</feature>
<evidence type="ECO:0000256" key="9">
    <source>
        <dbReference type="ARBA" id="ARBA00023125"/>
    </source>
</evidence>
<evidence type="ECO:0000256" key="5">
    <source>
        <dbReference type="ARBA" id="ARBA00022723"/>
    </source>
</evidence>
<keyword evidence="6 12" id="KW-0863">Zinc-finger</keyword>
<feature type="domain" description="MH1" evidence="15">
    <location>
        <begin position="23"/>
        <end position="151"/>
    </location>
</feature>
<dbReference type="GO" id="GO:0008270">
    <property type="term" value="F:zinc ion binding"/>
    <property type="evidence" value="ECO:0007669"/>
    <property type="project" value="UniProtKB-KW"/>
</dbReference>
<comment type="similarity">
    <text evidence="3">Belongs to the dwarfin/SMAD family.</text>
</comment>
<dbReference type="GO" id="GO:0005737">
    <property type="term" value="C:cytoplasm"/>
    <property type="evidence" value="ECO:0007669"/>
    <property type="project" value="UniProtKB-SubCell"/>
</dbReference>
<keyword evidence="10" id="KW-0804">Transcription</keyword>
<feature type="domain" description="PHD-type" evidence="14">
    <location>
        <begin position="823"/>
        <end position="879"/>
    </location>
</feature>
<keyword evidence="8" id="KW-0805">Transcription regulation</keyword>
<keyword evidence="7" id="KW-0862">Zinc</keyword>
<dbReference type="GO" id="GO:0070411">
    <property type="term" value="F:I-SMAD binding"/>
    <property type="evidence" value="ECO:0007669"/>
    <property type="project" value="TreeGrafter"/>
</dbReference>
<dbReference type="PANTHER" id="PTHR13703">
    <property type="entry name" value="SMAD"/>
    <property type="match status" value="1"/>
</dbReference>
<evidence type="ECO:0000313" key="18">
    <source>
        <dbReference type="Proteomes" id="UP001163046"/>
    </source>
</evidence>
<evidence type="ECO:0000259" key="15">
    <source>
        <dbReference type="PROSITE" id="PS51075"/>
    </source>
</evidence>
<evidence type="ECO:0000256" key="10">
    <source>
        <dbReference type="ARBA" id="ARBA00023163"/>
    </source>
</evidence>
<evidence type="ECO:0000256" key="8">
    <source>
        <dbReference type="ARBA" id="ARBA00023015"/>
    </source>
</evidence>
<feature type="region of interest" description="Disordered" evidence="13">
    <location>
        <begin position="502"/>
        <end position="530"/>
    </location>
</feature>
<dbReference type="FunFam" id="3.90.520.10:FF:000002">
    <property type="entry name" value="Mothers against decapentaplegic homolog"/>
    <property type="match status" value="1"/>
</dbReference>
<dbReference type="Gene3D" id="3.30.40.10">
    <property type="entry name" value="Zinc/RING finger domain, C3HC4 (zinc finger)"/>
    <property type="match status" value="4"/>
</dbReference>
<evidence type="ECO:0000256" key="3">
    <source>
        <dbReference type="ARBA" id="ARBA00005545"/>
    </source>
</evidence>
<dbReference type="SMART" id="SM00249">
    <property type="entry name" value="PHD"/>
    <property type="match status" value="4"/>
</dbReference>
<dbReference type="InterPro" id="IPR013083">
    <property type="entry name" value="Znf_RING/FYVE/PHD"/>
</dbReference>
<dbReference type="GO" id="GO:0060395">
    <property type="term" value="P:SMAD protein signal transduction"/>
    <property type="evidence" value="ECO:0007669"/>
    <property type="project" value="TreeGrafter"/>
</dbReference>
<evidence type="ECO:0000256" key="1">
    <source>
        <dbReference type="ARBA" id="ARBA00004123"/>
    </source>
</evidence>
<evidence type="ECO:0000256" key="12">
    <source>
        <dbReference type="PROSITE-ProRule" id="PRU00146"/>
    </source>
</evidence>
<dbReference type="CDD" id="cd10492">
    <property type="entry name" value="MH1_SMAD_4"/>
    <property type="match status" value="1"/>
</dbReference>
<evidence type="ECO:0000256" key="13">
    <source>
        <dbReference type="SAM" id="MobiDB-lite"/>
    </source>
</evidence>
<dbReference type="InterPro" id="IPR036578">
    <property type="entry name" value="SMAD_MH1_sf"/>
</dbReference>
<keyword evidence="18" id="KW-1185">Reference proteome</keyword>
<dbReference type="GO" id="GO:0030154">
    <property type="term" value="P:cell differentiation"/>
    <property type="evidence" value="ECO:0007669"/>
    <property type="project" value="TreeGrafter"/>
</dbReference>
<evidence type="ECO:0000256" key="2">
    <source>
        <dbReference type="ARBA" id="ARBA00004496"/>
    </source>
</evidence>
<dbReference type="GO" id="GO:0000981">
    <property type="term" value="F:DNA-binding transcription factor activity, RNA polymerase II-specific"/>
    <property type="evidence" value="ECO:0007669"/>
    <property type="project" value="TreeGrafter"/>
</dbReference>
<feature type="domain" description="PHD-type" evidence="16">
    <location>
        <begin position="583"/>
        <end position="690"/>
    </location>
</feature>
<dbReference type="InterPro" id="IPR011011">
    <property type="entry name" value="Znf_FYVE_PHD"/>
</dbReference>
<comment type="subcellular location">
    <subcellularLocation>
        <location evidence="2">Cytoplasm</location>
    </subcellularLocation>
    <subcellularLocation>
        <location evidence="1">Nucleus</location>
    </subcellularLocation>
</comment>
<dbReference type="GO" id="GO:0000978">
    <property type="term" value="F:RNA polymerase II cis-regulatory region sequence-specific DNA binding"/>
    <property type="evidence" value="ECO:0007669"/>
    <property type="project" value="TreeGrafter"/>
</dbReference>
<reference evidence="17" key="1">
    <citation type="submission" date="2023-01" db="EMBL/GenBank/DDBJ databases">
        <title>Genome assembly of the deep-sea coral Lophelia pertusa.</title>
        <authorList>
            <person name="Herrera S."/>
            <person name="Cordes E."/>
        </authorList>
    </citation>
    <scope>NUCLEOTIDE SEQUENCE</scope>
    <source>
        <strain evidence="17">USNM1676648</strain>
        <tissue evidence="17">Polyp</tissue>
    </source>
</reference>
<evidence type="ECO:0000256" key="11">
    <source>
        <dbReference type="ARBA" id="ARBA00023242"/>
    </source>
</evidence>
<feature type="compositionally biased region" description="Acidic residues" evidence="13">
    <location>
        <begin position="407"/>
        <end position="416"/>
    </location>
</feature>
<dbReference type="Pfam" id="PF13771">
    <property type="entry name" value="zf-HC5HC2H"/>
    <property type="match status" value="1"/>
</dbReference>
<dbReference type="PANTHER" id="PTHR13703:SF45">
    <property type="entry name" value="MOTHERS AGAINST DECAPENTAPLEGIC HOMOLOG"/>
    <property type="match status" value="1"/>
</dbReference>
<comment type="caution">
    <text evidence="17">The sequence shown here is derived from an EMBL/GenBank/DDBJ whole genome shotgun (WGS) entry which is preliminary data.</text>
</comment>
<evidence type="ECO:0000256" key="7">
    <source>
        <dbReference type="ARBA" id="ARBA00022833"/>
    </source>
</evidence>
<dbReference type="InterPro" id="IPR001965">
    <property type="entry name" value="Znf_PHD"/>
</dbReference>
<keyword evidence="4" id="KW-0963">Cytoplasm</keyword>
<feature type="compositionally biased region" description="Low complexity" evidence="13">
    <location>
        <begin position="395"/>
        <end position="406"/>
    </location>
</feature>
<dbReference type="Pfam" id="PF03165">
    <property type="entry name" value="MH1"/>
    <property type="match status" value="2"/>
</dbReference>
<dbReference type="InterPro" id="IPR034732">
    <property type="entry name" value="EPHD"/>
</dbReference>
<dbReference type="SUPFAM" id="SSF56366">
    <property type="entry name" value="SMAD MH1 domain"/>
    <property type="match status" value="2"/>
</dbReference>
<feature type="domain" description="PHD-type" evidence="14">
    <location>
        <begin position="742"/>
        <end position="795"/>
    </location>
</feature>
<accession>A0A9X0CRY7</accession>
<feature type="compositionally biased region" description="Polar residues" evidence="13">
    <location>
        <begin position="570"/>
        <end position="588"/>
    </location>
</feature>
<keyword evidence="9" id="KW-0238">DNA-binding</keyword>
<keyword evidence="5" id="KW-0479">Metal-binding</keyword>
<dbReference type="PROSITE" id="PS51075">
    <property type="entry name" value="MH1"/>
    <property type="match status" value="2"/>
</dbReference>
<dbReference type="SUPFAM" id="SSF57903">
    <property type="entry name" value="FYVE/PHD zinc finger"/>
    <property type="match status" value="3"/>
</dbReference>
<feature type="region of interest" description="Disordered" evidence="13">
    <location>
        <begin position="391"/>
        <end position="447"/>
    </location>
</feature>
<dbReference type="CDD" id="cd15509">
    <property type="entry name" value="PHD1_KMT2C_like"/>
    <property type="match status" value="1"/>
</dbReference>
<name>A0A9X0CRY7_9CNID</name>
<evidence type="ECO:0000256" key="4">
    <source>
        <dbReference type="ARBA" id="ARBA00022490"/>
    </source>
</evidence>
<gene>
    <name evidence="17" type="ORF">OS493_026953</name>
</gene>
<feature type="domain" description="MH1" evidence="15">
    <location>
        <begin position="185"/>
        <end position="312"/>
    </location>
</feature>
<proteinExistence type="inferred from homology"/>
<feature type="compositionally biased region" description="Basic and acidic residues" evidence="13">
    <location>
        <begin position="429"/>
        <end position="443"/>
    </location>
</feature>
<protein>
    <submittedName>
        <fullName evidence="17">Uncharacterized protein</fullName>
    </submittedName>
</protein>